<dbReference type="InterPro" id="IPR036390">
    <property type="entry name" value="WH_DNA-bd_sf"/>
</dbReference>
<comment type="similarity">
    <text evidence="1">Belongs to the ROK (NagC/XylR) family.</text>
</comment>
<dbReference type="InterPro" id="IPR036388">
    <property type="entry name" value="WH-like_DNA-bd_sf"/>
</dbReference>
<reference evidence="2" key="1">
    <citation type="journal article" date="2020" name="mSystems">
        <title>Genome- and Community-Level Interaction Insights into Carbon Utilization and Element Cycling Functions of Hydrothermarchaeota in Hydrothermal Sediment.</title>
        <authorList>
            <person name="Zhou Z."/>
            <person name="Liu Y."/>
            <person name="Xu W."/>
            <person name="Pan J."/>
            <person name="Luo Z.H."/>
            <person name="Li M."/>
        </authorList>
    </citation>
    <scope>NUCLEOTIDE SEQUENCE [LARGE SCALE GENOMIC DNA]</scope>
    <source>
        <strain evidence="2">SpSt-1179</strain>
    </source>
</reference>
<dbReference type="InterPro" id="IPR000600">
    <property type="entry name" value="ROK"/>
</dbReference>
<name>A0A7C1H7Y0_9BACT</name>
<dbReference type="AlphaFoldDB" id="A0A7C1H7Y0"/>
<evidence type="ECO:0000313" key="2">
    <source>
        <dbReference type="EMBL" id="HDP77967.1"/>
    </source>
</evidence>
<dbReference type="Gene3D" id="1.10.10.10">
    <property type="entry name" value="Winged helix-like DNA-binding domain superfamily/Winged helix DNA-binding domain"/>
    <property type="match status" value="1"/>
</dbReference>
<accession>A0A7C1H7Y0</accession>
<proteinExistence type="inferred from homology"/>
<dbReference type="PANTHER" id="PTHR18964:SF149">
    <property type="entry name" value="BIFUNCTIONAL UDP-N-ACETYLGLUCOSAMINE 2-EPIMERASE_N-ACETYLMANNOSAMINE KINASE"/>
    <property type="match status" value="1"/>
</dbReference>
<dbReference type="InterPro" id="IPR043129">
    <property type="entry name" value="ATPase_NBD"/>
</dbReference>
<protein>
    <submittedName>
        <fullName evidence="2">ROK family transcriptional regulator</fullName>
    </submittedName>
</protein>
<dbReference type="Proteomes" id="UP000886198">
    <property type="component" value="Unassembled WGS sequence"/>
</dbReference>
<organism evidence="2">
    <name type="scientific">Mesotoga infera</name>
    <dbReference type="NCBI Taxonomy" id="1236046"/>
    <lineage>
        <taxon>Bacteria</taxon>
        <taxon>Thermotogati</taxon>
        <taxon>Thermotogota</taxon>
        <taxon>Thermotogae</taxon>
        <taxon>Kosmotogales</taxon>
        <taxon>Kosmotogaceae</taxon>
        <taxon>Mesotoga</taxon>
    </lineage>
</organism>
<dbReference type="SUPFAM" id="SSF53067">
    <property type="entry name" value="Actin-like ATPase domain"/>
    <property type="match status" value="1"/>
</dbReference>
<dbReference type="Gene3D" id="3.30.420.40">
    <property type="match status" value="2"/>
</dbReference>
<sequence>MISKPSDLKGKNIGRVIQLLLAKPDTPRVELARQTELTKTTISSIVASLIDLGIAEELSGEKTGLVGKAPIPVRIRSDAATVIGVNLARGSTTGVAMSASGKLLASCVKSVSNKTRADATANLFDVVQRLINKSYRNETRVDAIGIGAPSPLDKKSGVIYSPFGLNDWRDFAIGEITEKRFGLPVFLVNDGDGAAFGMKCFGKCRGISSFISLYFDEGIGAGIILKDEIYSGSFGYSGEISYALLKSFCDEPMDNSSLSLDTIVSALNSELGENLESIDEFLRKGSALGRRMASVIGRVGDELGRIAALVSNIFGPEAVVVNGKLLDFGEIFFEVLKSSFESNLFSGDQVRLLEGNNDQFEAFSTGAASYAIFSYLMSKALTD</sequence>
<dbReference type="Pfam" id="PF00480">
    <property type="entry name" value="ROK"/>
    <property type="match status" value="1"/>
</dbReference>
<dbReference type="PANTHER" id="PTHR18964">
    <property type="entry name" value="ROK (REPRESSOR, ORF, KINASE) FAMILY"/>
    <property type="match status" value="1"/>
</dbReference>
<evidence type="ECO:0000256" key="1">
    <source>
        <dbReference type="ARBA" id="ARBA00006479"/>
    </source>
</evidence>
<comment type="caution">
    <text evidence="2">The sequence shown here is derived from an EMBL/GenBank/DDBJ whole genome shotgun (WGS) entry which is preliminary data.</text>
</comment>
<gene>
    <name evidence="2" type="ORF">ENN47_07270</name>
</gene>
<dbReference type="SUPFAM" id="SSF46785">
    <property type="entry name" value="Winged helix' DNA-binding domain"/>
    <property type="match status" value="1"/>
</dbReference>
<dbReference type="EMBL" id="DSBT01000201">
    <property type="protein sequence ID" value="HDP77967.1"/>
    <property type="molecule type" value="Genomic_DNA"/>
</dbReference>